<dbReference type="VEuPathDB" id="TriTrypDB:BSAL_30680"/>
<keyword evidence="3" id="KW-1185">Reference proteome</keyword>
<name>A0A0S4JIC0_BODSA</name>
<protein>
    <submittedName>
        <fullName evidence="2">Uncharacterized protein</fullName>
    </submittedName>
</protein>
<dbReference type="AlphaFoldDB" id="A0A0S4JIC0"/>
<reference evidence="3" key="1">
    <citation type="submission" date="2015-09" db="EMBL/GenBank/DDBJ databases">
        <authorList>
            <consortium name="Pathogen Informatics"/>
        </authorList>
    </citation>
    <scope>NUCLEOTIDE SEQUENCE [LARGE SCALE GENOMIC DNA]</scope>
    <source>
        <strain evidence="3">Lake Konstanz</strain>
    </source>
</reference>
<feature type="region of interest" description="Disordered" evidence="1">
    <location>
        <begin position="1"/>
        <end position="58"/>
    </location>
</feature>
<dbReference type="Proteomes" id="UP000051952">
    <property type="component" value="Unassembled WGS sequence"/>
</dbReference>
<sequence>MLNAAGRENSRRRSDNPNQRGSVQGADVTRSRSGDGSALGRSPDDHLERNVPNSFLNESKGFDGFLYMLRRSDHPLAESLRKDLFPQLALALEAALRRAAEYQMDREVATERKSIASSKGKSFRHRAYFPEGSMESSDFDIVKVLGEELKKYSRGAAEALPKQ</sequence>
<gene>
    <name evidence="2" type="ORF">BSAL_30680</name>
</gene>
<evidence type="ECO:0000256" key="1">
    <source>
        <dbReference type="SAM" id="MobiDB-lite"/>
    </source>
</evidence>
<evidence type="ECO:0000313" key="3">
    <source>
        <dbReference type="Proteomes" id="UP000051952"/>
    </source>
</evidence>
<proteinExistence type="predicted"/>
<dbReference type="EMBL" id="CYKH01001898">
    <property type="protein sequence ID" value="CUG91196.1"/>
    <property type="molecule type" value="Genomic_DNA"/>
</dbReference>
<accession>A0A0S4JIC0</accession>
<organism evidence="2 3">
    <name type="scientific">Bodo saltans</name>
    <name type="common">Flagellated protozoan</name>
    <dbReference type="NCBI Taxonomy" id="75058"/>
    <lineage>
        <taxon>Eukaryota</taxon>
        <taxon>Discoba</taxon>
        <taxon>Euglenozoa</taxon>
        <taxon>Kinetoplastea</taxon>
        <taxon>Metakinetoplastina</taxon>
        <taxon>Eubodonida</taxon>
        <taxon>Bodonidae</taxon>
        <taxon>Bodo</taxon>
    </lineage>
</organism>
<evidence type="ECO:0000313" key="2">
    <source>
        <dbReference type="EMBL" id="CUG91196.1"/>
    </source>
</evidence>